<evidence type="ECO:0000256" key="10">
    <source>
        <dbReference type="ARBA" id="ARBA00022801"/>
    </source>
</evidence>
<dbReference type="Gene3D" id="3.90.920.10">
    <property type="entry name" value="DNA primase, PRIM domain"/>
    <property type="match status" value="1"/>
</dbReference>
<dbReference type="SUPFAM" id="SSF56091">
    <property type="entry name" value="DNA ligase/mRNA capping enzyme, catalytic domain"/>
    <property type="match status" value="1"/>
</dbReference>
<name>A0A239L103_9BURK</name>
<feature type="compositionally biased region" description="Low complexity" evidence="21">
    <location>
        <begin position="181"/>
        <end position="205"/>
    </location>
</feature>
<dbReference type="SUPFAM" id="SSF50249">
    <property type="entry name" value="Nucleic acid-binding proteins"/>
    <property type="match status" value="1"/>
</dbReference>
<keyword evidence="3" id="KW-0436">Ligase</keyword>
<evidence type="ECO:0000256" key="17">
    <source>
        <dbReference type="ARBA" id="ARBA00023211"/>
    </source>
</evidence>
<dbReference type="InterPro" id="IPR014145">
    <property type="entry name" value="LigD_pol_dom"/>
</dbReference>
<dbReference type="NCBIfam" id="NF004628">
    <property type="entry name" value="PRK05972.1"/>
    <property type="match status" value="1"/>
</dbReference>
<protein>
    <recommendedName>
        <fullName evidence="2">DNA ligase (ATP)</fullName>
        <ecNumber evidence="2">6.5.1.1</ecNumber>
    </recommendedName>
    <alternativeName>
        <fullName evidence="19">NHEJ DNA polymerase</fullName>
    </alternativeName>
</protein>
<dbReference type="InterPro" id="IPR012310">
    <property type="entry name" value="DNA_ligase_ATP-dep_cent"/>
</dbReference>
<evidence type="ECO:0000256" key="12">
    <source>
        <dbReference type="ARBA" id="ARBA00022840"/>
    </source>
</evidence>
<evidence type="ECO:0000256" key="11">
    <source>
        <dbReference type="ARBA" id="ARBA00022839"/>
    </source>
</evidence>
<keyword evidence="9" id="KW-0227">DNA damage</keyword>
<evidence type="ECO:0000313" key="23">
    <source>
        <dbReference type="EMBL" id="SNT23598.1"/>
    </source>
</evidence>
<dbReference type="Pfam" id="PF04679">
    <property type="entry name" value="DNA_ligase_A_C"/>
    <property type="match status" value="1"/>
</dbReference>
<reference evidence="23 24" key="1">
    <citation type="submission" date="2017-06" db="EMBL/GenBank/DDBJ databases">
        <authorList>
            <person name="Kim H.J."/>
            <person name="Triplett B.A."/>
        </authorList>
    </citation>
    <scope>NUCLEOTIDE SEQUENCE [LARGE SCALE GENOMIC DNA]</scope>
    <source>
        <strain evidence="23 24">U15</strain>
    </source>
</reference>
<evidence type="ECO:0000256" key="13">
    <source>
        <dbReference type="ARBA" id="ARBA00022932"/>
    </source>
</evidence>
<dbReference type="GO" id="GO:0006310">
    <property type="term" value="P:DNA recombination"/>
    <property type="evidence" value="ECO:0007669"/>
    <property type="project" value="UniProtKB-KW"/>
</dbReference>
<dbReference type="Gene3D" id="3.30.470.30">
    <property type="entry name" value="DNA ligase/mRNA capping enzyme"/>
    <property type="match status" value="1"/>
</dbReference>
<keyword evidence="10" id="KW-0378">Hydrolase</keyword>
<evidence type="ECO:0000256" key="15">
    <source>
        <dbReference type="ARBA" id="ARBA00023172"/>
    </source>
</evidence>
<feature type="region of interest" description="Disordered" evidence="21">
    <location>
        <begin position="166"/>
        <end position="224"/>
    </location>
</feature>
<dbReference type="NCBIfam" id="TIGR02778">
    <property type="entry name" value="ligD_pol"/>
    <property type="match status" value="1"/>
</dbReference>
<comment type="cofactor">
    <cofactor evidence="1">
        <name>Mn(2+)</name>
        <dbReference type="ChEBI" id="CHEBI:29035"/>
    </cofactor>
</comment>
<sequence length="878" mass="96755">MPGKVSLTREKRTFPIAPDVPNEPASAQEASRFVVHRHAASRLHYDLRLELDGVLKSWALPKGPSLDPVQKRLAVQVEDHALSYIAFEGRIPDDQYGAGDVSVWDSGTWQPDGDPERGLRTGKLKFELHGTRLQGRWNLIRTRMPGKKEGGGEQWLLIKEKDEAARSTRDVDVTAEPPAETNASAMPAAKTAPSAARNAAKASRGAGKRSTANSTSGDAGRSSHAPFAALPEMVMPQLATLVDGVPEQGEWIYELKFDGYRILARVEGGETRLVTRDGKDWTAKLAPIRDAIVALGLKDGWLDGEIVVMDGQGIPSFQLLQNAFDEKRGAQILYFLFDLLHQDGHDLRQLPLMERRARLQALLAGLPQDGPLRFSAPMREAPQQLLDGACRMGMEGIIGKLADSRYRGGRSAEWIKLKCRKRQEFVIAGYTDPQGKRELFGSLLLGVYDDDGRLHYAGRVGTGFDRTRLQTVYRQLQRLGQARAPFAELPAAARRLDAHWVKPTLVAEISFAEWTRGGLVRQAVFHALRQDKPATQIRREQAVAAANVAPREDTAKAAVVKPAVAGPAGRIGRKTSGAKNDAPADVAGVRITHPERIIDSASGRAKIDVARHYEAVAERMLPFLANRPVYLLRAPEGVAGEKFFQKHLGRTPISGVRQLDPAIDPSHPPLLAIDSVEALVSATQMGVIEFHLCGATADRIDRPDCMVFDLDPDPGLPWERMQEAALKARALLDELDLRSFLKTSGGKGLHLVVPLARRHPWKDVTEFSEAVTRRLAQAHPDLFSAKMGAQNRVGRVFVDYLRNQRYASTVAPYSLRARPGLGVATPLAWDELDSLTGAAMWNIDTLPARMASLDHDPWADYFLKKQQLTAVMRRKLGM</sequence>
<evidence type="ECO:0000256" key="14">
    <source>
        <dbReference type="ARBA" id="ARBA00023125"/>
    </source>
</evidence>
<keyword evidence="8" id="KW-0547">Nucleotide-binding</keyword>
<dbReference type="GO" id="GO:0003677">
    <property type="term" value="F:DNA binding"/>
    <property type="evidence" value="ECO:0007669"/>
    <property type="project" value="UniProtKB-KW"/>
</dbReference>
<evidence type="ECO:0000256" key="9">
    <source>
        <dbReference type="ARBA" id="ARBA00022763"/>
    </source>
</evidence>
<keyword evidence="11" id="KW-0269">Exonuclease</keyword>
<keyword evidence="14" id="KW-0238">DNA-binding</keyword>
<evidence type="ECO:0000256" key="8">
    <source>
        <dbReference type="ARBA" id="ARBA00022741"/>
    </source>
</evidence>
<dbReference type="PROSITE" id="PS50160">
    <property type="entry name" value="DNA_LIGASE_A3"/>
    <property type="match status" value="1"/>
</dbReference>
<evidence type="ECO:0000259" key="22">
    <source>
        <dbReference type="PROSITE" id="PS50160"/>
    </source>
</evidence>
<proteinExistence type="predicted"/>
<evidence type="ECO:0000256" key="6">
    <source>
        <dbReference type="ARBA" id="ARBA00022722"/>
    </source>
</evidence>
<evidence type="ECO:0000256" key="18">
    <source>
        <dbReference type="ARBA" id="ARBA00023268"/>
    </source>
</evidence>
<evidence type="ECO:0000256" key="5">
    <source>
        <dbReference type="ARBA" id="ARBA00022695"/>
    </source>
</evidence>
<dbReference type="InterPro" id="IPR033651">
    <property type="entry name" value="PaeLigD_Pol-like"/>
</dbReference>
<dbReference type="PANTHER" id="PTHR42705:SF2">
    <property type="entry name" value="BIFUNCTIONAL NON-HOMOLOGOUS END JOINING PROTEIN LIGD"/>
    <property type="match status" value="1"/>
</dbReference>
<dbReference type="GO" id="GO:0003887">
    <property type="term" value="F:DNA-directed DNA polymerase activity"/>
    <property type="evidence" value="ECO:0007669"/>
    <property type="project" value="UniProtKB-KW"/>
</dbReference>
<keyword evidence="18" id="KW-0511">Multifunctional enzyme</keyword>
<keyword evidence="16" id="KW-0234">DNA repair</keyword>
<organism evidence="23 24">
    <name type="scientific">Noviherbaspirillum humi</name>
    <dbReference type="NCBI Taxonomy" id="1688639"/>
    <lineage>
        <taxon>Bacteria</taxon>
        <taxon>Pseudomonadati</taxon>
        <taxon>Pseudomonadota</taxon>
        <taxon>Betaproteobacteria</taxon>
        <taxon>Burkholderiales</taxon>
        <taxon>Oxalobacteraceae</taxon>
        <taxon>Noviherbaspirillum</taxon>
    </lineage>
</organism>
<dbReference type="CDD" id="cd04862">
    <property type="entry name" value="PaeLigD_Pol_like"/>
    <property type="match status" value="1"/>
</dbReference>
<dbReference type="InterPro" id="IPR014143">
    <property type="entry name" value="NHEJ_ligase_prk"/>
</dbReference>
<evidence type="ECO:0000313" key="24">
    <source>
        <dbReference type="Proteomes" id="UP000198284"/>
    </source>
</evidence>
<dbReference type="GO" id="GO:0005524">
    <property type="term" value="F:ATP binding"/>
    <property type="evidence" value="ECO:0007669"/>
    <property type="project" value="UniProtKB-KW"/>
</dbReference>
<keyword evidence="17" id="KW-0464">Manganese</keyword>
<dbReference type="GO" id="GO:0046872">
    <property type="term" value="F:metal ion binding"/>
    <property type="evidence" value="ECO:0007669"/>
    <property type="project" value="UniProtKB-KW"/>
</dbReference>
<evidence type="ECO:0000256" key="4">
    <source>
        <dbReference type="ARBA" id="ARBA00022679"/>
    </source>
</evidence>
<dbReference type="Pfam" id="PF01068">
    <property type="entry name" value="DNA_ligase_A_M"/>
    <property type="match status" value="1"/>
</dbReference>
<evidence type="ECO:0000256" key="1">
    <source>
        <dbReference type="ARBA" id="ARBA00001936"/>
    </source>
</evidence>
<dbReference type="NCBIfam" id="TIGR02776">
    <property type="entry name" value="NHEJ_ligase_prk"/>
    <property type="match status" value="1"/>
</dbReference>
<keyword evidence="6" id="KW-0540">Nuclease</keyword>
<evidence type="ECO:0000256" key="19">
    <source>
        <dbReference type="ARBA" id="ARBA00029943"/>
    </source>
</evidence>
<dbReference type="NCBIfam" id="TIGR02777">
    <property type="entry name" value="LigD_PE_dom"/>
    <property type="match status" value="1"/>
</dbReference>
<dbReference type="InterPro" id="IPR052171">
    <property type="entry name" value="NHEJ_LigD"/>
</dbReference>
<dbReference type="GO" id="GO:0003910">
    <property type="term" value="F:DNA ligase (ATP) activity"/>
    <property type="evidence" value="ECO:0007669"/>
    <property type="project" value="UniProtKB-EC"/>
</dbReference>
<comment type="catalytic activity">
    <reaction evidence="20">
        <text>ATP + (deoxyribonucleotide)n-3'-hydroxyl + 5'-phospho-(deoxyribonucleotide)m = (deoxyribonucleotide)n+m + AMP + diphosphate.</text>
        <dbReference type="EC" id="6.5.1.1"/>
    </reaction>
</comment>
<evidence type="ECO:0000256" key="3">
    <source>
        <dbReference type="ARBA" id="ARBA00022598"/>
    </source>
</evidence>
<dbReference type="Pfam" id="PF13298">
    <property type="entry name" value="LigD_N"/>
    <property type="match status" value="1"/>
</dbReference>
<dbReference type="Pfam" id="PF21686">
    <property type="entry name" value="LigD_Prim-Pol"/>
    <property type="match status" value="1"/>
</dbReference>
<dbReference type="InterPro" id="IPR012340">
    <property type="entry name" value="NA-bd_OB-fold"/>
</dbReference>
<dbReference type="EMBL" id="FZOT01000018">
    <property type="protein sequence ID" value="SNT23598.1"/>
    <property type="molecule type" value="Genomic_DNA"/>
</dbReference>
<evidence type="ECO:0000256" key="7">
    <source>
        <dbReference type="ARBA" id="ARBA00022723"/>
    </source>
</evidence>
<keyword evidence="5" id="KW-0548">Nucleotidyltransferase</keyword>
<keyword evidence="13" id="KW-0239">DNA-directed DNA polymerase</keyword>
<dbReference type="InterPro" id="IPR012309">
    <property type="entry name" value="DNA_ligase_ATP-dep_C"/>
</dbReference>
<evidence type="ECO:0000256" key="21">
    <source>
        <dbReference type="SAM" id="MobiDB-lite"/>
    </source>
</evidence>
<dbReference type="Proteomes" id="UP000198284">
    <property type="component" value="Unassembled WGS sequence"/>
</dbReference>
<dbReference type="CDD" id="cd07906">
    <property type="entry name" value="Adenylation_DNA_ligase_LigD_LigC"/>
    <property type="match status" value="1"/>
</dbReference>
<dbReference type="GO" id="GO:0004527">
    <property type="term" value="F:exonuclease activity"/>
    <property type="evidence" value="ECO:0007669"/>
    <property type="project" value="UniProtKB-KW"/>
</dbReference>
<dbReference type="GO" id="GO:0006281">
    <property type="term" value="P:DNA repair"/>
    <property type="evidence" value="ECO:0007669"/>
    <property type="project" value="UniProtKB-KW"/>
</dbReference>
<keyword evidence="7" id="KW-0479">Metal-binding</keyword>
<keyword evidence="24" id="KW-1185">Reference proteome</keyword>
<keyword evidence="12" id="KW-0067">ATP-binding</keyword>
<dbReference type="OrthoDB" id="9802472at2"/>
<dbReference type="EC" id="6.5.1.1" evidence="2"/>
<dbReference type="AlphaFoldDB" id="A0A239L103"/>
<dbReference type="Gene3D" id="3.30.1490.70">
    <property type="match status" value="1"/>
</dbReference>
<dbReference type="PANTHER" id="PTHR42705">
    <property type="entry name" value="BIFUNCTIONAL NON-HOMOLOGOUS END JOINING PROTEIN LIGD"/>
    <property type="match status" value="1"/>
</dbReference>
<feature type="region of interest" description="Disordered" evidence="21">
    <location>
        <begin position="1"/>
        <end position="25"/>
    </location>
</feature>
<evidence type="ECO:0000256" key="2">
    <source>
        <dbReference type="ARBA" id="ARBA00012727"/>
    </source>
</evidence>
<evidence type="ECO:0000256" key="16">
    <source>
        <dbReference type="ARBA" id="ARBA00023204"/>
    </source>
</evidence>
<dbReference type="RefSeq" id="WP_089401171.1">
    <property type="nucleotide sequence ID" value="NZ_FZOT01000018.1"/>
</dbReference>
<dbReference type="InterPro" id="IPR014146">
    <property type="entry name" value="LigD_ligase_dom"/>
</dbReference>
<accession>A0A239L103</accession>
<gene>
    <name evidence="23" type="ORF">SAMN06265795_11855</name>
</gene>
<keyword evidence="4" id="KW-0808">Transferase</keyword>
<dbReference type="CDD" id="cd07971">
    <property type="entry name" value="OBF_DNA_ligase_LigD"/>
    <property type="match status" value="1"/>
</dbReference>
<evidence type="ECO:0000256" key="20">
    <source>
        <dbReference type="ARBA" id="ARBA00034003"/>
    </source>
</evidence>
<dbReference type="InterPro" id="IPR014144">
    <property type="entry name" value="LigD_PE_domain"/>
</dbReference>
<keyword evidence="15" id="KW-0233">DNA recombination</keyword>
<dbReference type="NCBIfam" id="TIGR02779">
    <property type="entry name" value="NHEJ_ligase_lig"/>
    <property type="match status" value="1"/>
</dbReference>
<dbReference type="Gene3D" id="2.40.50.140">
    <property type="entry name" value="Nucleic acid-binding proteins"/>
    <property type="match status" value="1"/>
</dbReference>
<feature type="domain" description="ATP-dependent DNA ligase family profile" evidence="22">
    <location>
        <begin position="325"/>
        <end position="449"/>
    </location>
</feature>